<reference evidence="7" key="1">
    <citation type="submission" date="2021-02" db="EMBL/GenBank/DDBJ databases">
        <title>First Annotated Genome of the Yellow-green Alga Tribonema minus.</title>
        <authorList>
            <person name="Mahan K.M."/>
        </authorList>
    </citation>
    <scope>NUCLEOTIDE SEQUENCE</scope>
    <source>
        <strain evidence="7">UTEX B ZZ1240</strain>
    </source>
</reference>
<feature type="region of interest" description="Disordered" evidence="6">
    <location>
        <begin position="1"/>
        <end position="40"/>
    </location>
</feature>
<dbReference type="Proteomes" id="UP000664859">
    <property type="component" value="Unassembled WGS sequence"/>
</dbReference>
<dbReference type="PANTHER" id="PTHR46321:SF1">
    <property type="entry name" value="KIF-BINDING PROTEIN"/>
    <property type="match status" value="1"/>
</dbReference>
<organism evidence="7 8">
    <name type="scientific">Tribonema minus</name>
    <dbReference type="NCBI Taxonomy" id="303371"/>
    <lineage>
        <taxon>Eukaryota</taxon>
        <taxon>Sar</taxon>
        <taxon>Stramenopiles</taxon>
        <taxon>Ochrophyta</taxon>
        <taxon>PX clade</taxon>
        <taxon>Xanthophyceae</taxon>
        <taxon>Tribonematales</taxon>
        <taxon>Tribonemataceae</taxon>
        <taxon>Tribonema</taxon>
    </lineage>
</organism>
<accession>A0A835YY34</accession>
<evidence type="ECO:0000256" key="4">
    <source>
        <dbReference type="ARBA" id="ARBA00022490"/>
    </source>
</evidence>
<proteinExistence type="inferred from homology"/>
<keyword evidence="5" id="KW-0206">Cytoskeleton</keyword>
<evidence type="ECO:0000256" key="2">
    <source>
        <dbReference type="ARBA" id="ARBA00010305"/>
    </source>
</evidence>
<evidence type="ECO:0000256" key="6">
    <source>
        <dbReference type="SAM" id="MobiDB-lite"/>
    </source>
</evidence>
<evidence type="ECO:0000313" key="8">
    <source>
        <dbReference type="Proteomes" id="UP000664859"/>
    </source>
</evidence>
<evidence type="ECO:0000256" key="1">
    <source>
        <dbReference type="ARBA" id="ARBA00004245"/>
    </source>
</evidence>
<feature type="compositionally biased region" description="Polar residues" evidence="6">
    <location>
        <begin position="1"/>
        <end position="10"/>
    </location>
</feature>
<feature type="compositionally biased region" description="Basic and acidic residues" evidence="6">
    <location>
        <begin position="13"/>
        <end position="32"/>
    </location>
</feature>
<evidence type="ECO:0000313" key="7">
    <source>
        <dbReference type="EMBL" id="KAG5183541.1"/>
    </source>
</evidence>
<sequence>MPNDVLSQVMATKRSERTLAGDLEYRSRESSHPLKPAEAAARAAERLAENVRDAEAKLPAPRFHVPGQPDEDLDAPLADPLAVAATYDGMLQLFQLAVNGHLVRAHKYYVLDGFVTEHVHIAQDMSRAYDCLSMFEENVKRRQAMFSRREAALEPLLKALSREKFPALHKELSHELGEICMQMADLKRARIVEAERNKPSQRGLDADDALARSAQRGSYNAMVTSALRYFRHFCGLYAPLPPPGQVAPAAPSEAPPKDIDASEVAPYLRSLFYIARLEDKLVLDNVAAKIAALERSLAMYKRVTREADILLKQHGDLTLFAEREGHIAREMAELLPGKMKRIQMMHDTR</sequence>
<keyword evidence="4" id="KW-0963">Cytoplasm</keyword>
<keyword evidence="8" id="KW-1185">Reference proteome</keyword>
<comment type="similarity">
    <text evidence="2">Belongs to the KIF-binding protein family.</text>
</comment>
<protein>
    <recommendedName>
        <fullName evidence="3">KIF-binding protein</fullName>
    </recommendedName>
</protein>
<comment type="caution">
    <text evidence="7">The sequence shown here is derived from an EMBL/GenBank/DDBJ whole genome shotgun (WGS) entry which is preliminary data.</text>
</comment>
<name>A0A835YY34_9STRA</name>
<evidence type="ECO:0000256" key="3">
    <source>
        <dbReference type="ARBA" id="ARBA00016840"/>
    </source>
</evidence>
<dbReference type="PANTHER" id="PTHR46321">
    <property type="entry name" value="KIF1-BINDING PROTEIN"/>
    <property type="match status" value="1"/>
</dbReference>
<comment type="subcellular location">
    <subcellularLocation>
        <location evidence="1">Cytoplasm</location>
        <location evidence="1">Cytoskeleton</location>
    </subcellularLocation>
</comment>
<dbReference type="EMBL" id="JAFCMP010000201">
    <property type="protein sequence ID" value="KAG5183541.1"/>
    <property type="molecule type" value="Genomic_DNA"/>
</dbReference>
<dbReference type="AlphaFoldDB" id="A0A835YY34"/>
<dbReference type="OrthoDB" id="409897at2759"/>
<dbReference type="Pfam" id="PF12309">
    <property type="entry name" value="KBP_C"/>
    <property type="match status" value="1"/>
</dbReference>
<gene>
    <name evidence="7" type="ORF">JKP88DRAFT_316634</name>
</gene>
<dbReference type="InterPro" id="IPR022083">
    <property type="entry name" value="KBP"/>
</dbReference>
<dbReference type="GO" id="GO:0005856">
    <property type="term" value="C:cytoskeleton"/>
    <property type="evidence" value="ECO:0007669"/>
    <property type="project" value="UniProtKB-SubCell"/>
</dbReference>
<evidence type="ECO:0000256" key="5">
    <source>
        <dbReference type="ARBA" id="ARBA00023212"/>
    </source>
</evidence>